<dbReference type="Pfam" id="PF12802">
    <property type="entry name" value="MarR_2"/>
    <property type="match status" value="1"/>
</dbReference>
<dbReference type="PANTHER" id="PTHR34294:SF1">
    <property type="entry name" value="TRANSCRIPTIONAL REGULATOR LSRR"/>
    <property type="match status" value="1"/>
</dbReference>
<dbReference type="eggNOG" id="COG2390">
    <property type="taxonomic scope" value="Bacteria"/>
</dbReference>
<dbReference type="InterPro" id="IPR051054">
    <property type="entry name" value="SorC_transcr_regulators"/>
</dbReference>
<evidence type="ECO:0000259" key="5">
    <source>
        <dbReference type="Pfam" id="PF04198"/>
    </source>
</evidence>
<dbReference type="RefSeq" id="WP_035168238.1">
    <property type="nucleotide sequence ID" value="NZ_CP018906.1"/>
</dbReference>
<comment type="similarity">
    <text evidence="1">Belongs to the SorC transcriptional regulatory family.</text>
</comment>
<protein>
    <submittedName>
        <fullName evidence="7">RNA polymerase subunit sigma-70</fullName>
    </submittedName>
</protein>
<accession>A0A1S6QJ61</accession>
<evidence type="ECO:0000313" key="8">
    <source>
        <dbReference type="Proteomes" id="UP000030361"/>
    </source>
</evidence>
<evidence type="ECO:0000256" key="1">
    <source>
        <dbReference type="ARBA" id="ARBA00010466"/>
    </source>
</evidence>
<feature type="domain" description="Sugar-binding" evidence="5">
    <location>
        <begin position="68"/>
        <end position="313"/>
    </location>
</feature>
<keyword evidence="2" id="KW-0805">Transcription regulation</keyword>
<dbReference type="InterPro" id="IPR009057">
    <property type="entry name" value="Homeodomain-like_sf"/>
</dbReference>
<dbReference type="GO" id="GO:0003677">
    <property type="term" value="F:DNA binding"/>
    <property type="evidence" value="ECO:0007669"/>
    <property type="project" value="UniProtKB-KW"/>
</dbReference>
<keyword evidence="4" id="KW-0804">Transcription</keyword>
<evidence type="ECO:0000256" key="4">
    <source>
        <dbReference type="ARBA" id="ARBA00023163"/>
    </source>
</evidence>
<dbReference type="Gene3D" id="1.10.10.60">
    <property type="entry name" value="Homeodomain-like"/>
    <property type="match status" value="1"/>
</dbReference>
<dbReference type="Pfam" id="PF04198">
    <property type="entry name" value="Sugar-bind"/>
    <property type="match status" value="1"/>
</dbReference>
<gene>
    <name evidence="7" type="ORF">PL11_006745</name>
</gene>
<dbReference type="GO" id="GO:0003700">
    <property type="term" value="F:DNA-binding transcription factor activity"/>
    <property type="evidence" value="ECO:0007669"/>
    <property type="project" value="InterPro"/>
</dbReference>
<dbReference type="SUPFAM" id="SSF46689">
    <property type="entry name" value="Homeodomain-like"/>
    <property type="match status" value="1"/>
</dbReference>
<dbReference type="AlphaFoldDB" id="A0A1S6QJ61"/>
<reference evidence="7 8" key="1">
    <citation type="journal article" date="2015" name="Genome Announc.">
        <title>Genome Sequence of Lactobacillus curieae CCTCC M 2011381T, a Novel Producer of Gamma-aminobutyric Acid.</title>
        <authorList>
            <person name="Wang Y."/>
            <person name="Wang Y."/>
            <person name="Lang C."/>
            <person name="Wei D."/>
            <person name="Xu P."/>
            <person name="Xie J."/>
        </authorList>
    </citation>
    <scope>NUCLEOTIDE SEQUENCE [LARGE SCALE GENOMIC DNA]</scope>
    <source>
        <strain evidence="7 8">CCTCC M 2011381</strain>
    </source>
</reference>
<dbReference type="SUPFAM" id="SSF100950">
    <property type="entry name" value="NagB/RpiA/CoA transferase-like"/>
    <property type="match status" value="1"/>
</dbReference>
<dbReference type="InterPro" id="IPR000835">
    <property type="entry name" value="HTH_MarR-typ"/>
</dbReference>
<name>A0A1S6QJ61_9LACO</name>
<dbReference type="KEGG" id="lcu:PL11_006745"/>
<evidence type="ECO:0000313" key="7">
    <source>
        <dbReference type="EMBL" id="AQW21644.1"/>
    </source>
</evidence>
<evidence type="ECO:0000256" key="3">
    <source>
        <dbReference type="ARBA" id="ARBA00023125"/>
    </source>
</evidence>
<dbReference type="InterPro" id="IPR007324">
    <property type="entry name" value="Sugar-bd_dom_put"/>
</dbReference>
<dbReference type="EMBL" id="CP018906">
    <property type="protein sequence ID" value="AQW21644.1"/>
    <property type="molecule type" value="Genomic_DNA"/>
</dbReference>
<sequence>MVANGEIDKLKQSLQAAEMYYQDNASQSEIAKSLGVSRPTVSRLLQYAKDAGIVKIQIVNPVVSAQVLADKLVEKYGVEVHVVSNNYLGNITTQDSVGAYAADYLTTIVKPQDVIGIGWGKTIHNVTEHLEPQSVPGVRVVQLKGSVSYSNQKTYAHESVNELANAYQVAPEYLPLPVIFDNEETKEMVEQDRYISSILELGKRANIALFTVGTVRSEALIFQLGYFNDREIKQLQNAAVGDIVSRFIDEDGQVVNSEIDSRTVGITLDDLKNKEHAILVAYGNQKAAGVNAVLKAGYANCVIVDQTLAQLLLDF</sequence>
<proteinExistence type="inferred from homology"/>
<keyword evidence="3" id="KW-0238">DNA-binding</keyword>
<dbReference type="Proteomes" id="UP000030361">
    <property type="component" value="Chromosome"/>
</dbReference>
<organism evidence="7 8">
    <name type="scientific">Lentilactobacillus curieae</name>
    <dbReference type="NCBI Taxonomy" id="1138822"/>
    <lineage>
        <taxon>Bacteria</taxon>
        <taxon>Bacillati</taxon>
        <taxon>Bacillota</taxon>
        <taxon>Bacilli</taxon>
        <taxon>Lactobacillales</taxon>
        <taxon>Lactobacillaceae</taxon>
        <taxon>Lentilactobacillus</taxon>
    </lineage>
</organism>
<dbReference type="Gene3D" id="3.40.50.1360">
    <property type="match status" value="1"/>
</dbReference>
<dbReference type="PANTHER" id="PTHR34294">
    <property type="entry name" value="TRANSCRIPTIONAL REGULATOR-RELATED"/>
    <property type="match status" value="1"/>
</dbReference>
<feature type="domain" description="HTH marR-type" evidence="6">
    <location>
        <begin position="17"/>
        <end position="55"/>
    </location>
</feature>
<dbReference type="InterPro" id="IPR037171">
    <property type="entry name" value="NagB/RpiA_transferase-like"/>
</dbReference>
<keyword evidence="8" id="KW-1185">Reference proteome</keyword>
<evidence type="ECO:0000256" key="2">
    <source>
        <dbReference type="ARBA" id="ARBA00023015"/>
    </source>
</evidence>
<dbReference type="OrthoDB" id="58802at2"/>
<evidence type="ECO:0000259" key="6">
    <source>
        <dbReference type="Pfam" id="PF12802"/>
    </source>
</evidence>
<dbReference type="GO" id="GO:0030246">
    <property type="term" value="F:carbohydrate binding"/>
    <property type="evidence" value="ECO:0007669"/>
    <property type="project" value="InterPro"/>
</dbReference>